<dbReference type="CDD" id="cd07139">
    <property type="entry name" value="ALDH_AldA-Rv0768"/>
    <property type="match status" value="1"/>
</dbReference>
<keyword evidence="7" id="KW-1185">Reference proteome</keyword>
<accession>A0ABN2N4K6</accession>
<feature type="active site" evidence="3">
    <location>
        <position position="261"/>
    </location>
</feature>
<dbReference type="RefSeq" id="WP_344417835.1">
    <property type="nucleotide sequence ID" value="NZ_BAAAQK010000009.1"/>
</dbReference>
<dbReference type="PROSITE" id="PS00687">
    <property type="entry name" value="ALDEHYDE_DEHYDR_GLU"/>
    <property type="match status" value="1"/>
</dbReference>
<dbReference type="InterPro" id="IPR015590">
    <property type="entry name" value="Aldehyde_DH_dom"/>
</dbReference>
<dbReference type="PANTHER" id="PTHR42804:SF1">
    <property type="entry name" value="ALDEHYDE DEHYDROGENASE-RELATED"/>
    <property type="match status" value="1"/>
</dbReference>
<gene>
    <name evidence="6" type="ORF">GCM10009836_34750</name>
</gene>
<evidence type="ECO:0000256" key="2">
    <source>
        <dbReference type="ARBA" id="ARBA00023002"/>
    </source>
</evidence>
<comment type="similarity">
    <text evidence="1 4">Belongs to the aldehyde dehydrogenase family.</text>
</comment>
<evidence type="ECO:0000313" key="7">
    <source>
        <dbReference type="Proteomes" id="UP001500449"/>
    </source>
</evidence>
<name>A0ABN2N4K6_9PSEU</name>
<feature type="domain" description="Aldehyde dehydrogenase" evidence="5">
    <location>
        <begin position="25"/>
        <end position="485"/>
    </location>
</feature>
<keyword evidence="2 4" id="KW-0560">Oxidoreductase</keyword>
<evidence type="ECO:0000256" key="1">
    <source>
        <dbReference type="ARBA" id="ARBA00009986"/>
    </source>
</evidence>
<protein>
    <submittedName>
        <fullName evidence="6">Aldehyde dehydrogenase</fullName>
    </submittedName>
</protein>
<reference evidence="6 7" key="1">
    <citation type="journal article" date="2019" name="Int. J. Syst. Evol. Microbiol.">
        <title>The Global Catalogue of Microorganisms (GCM) 10K type strain sequencing project: providing services to taxonomists for standard genome sequencing and annotation.</title>
        <authorList>
            <consortium name="The Broad Institute Genomics Platform"/>
            <consortium name="The Broad Institute Genome Sequencing Center for Infectious Disease"/>
            <person name="Wu L."/>
            <person name="Ma J."/>
        </authorList>
    </citation>
    <scope>NUCLEOTIDE SEQUENCE [LARGE SCALE GENOMIC DNA]</scope>
    <source>
        <strain evidence="6 7">JCM 16009</strain>
    </source>
</reference>
<organism evidence="6 7">
    <name type="scientific">Pseudonocardia ailaonensis</name>
    <dbReference type="NCBI Taxonomy" id="367279"/>
    <lineage>
        <taxon>Bacteria</taxon>
        <taxon>Bacillati</taxon>
        <taxon>Actinomycetota</taxon>
        <taxon>Actinomycetes</taxon>
        <taxon>Pseudonocardiales</taxon>
        <taxon>Pseudonocardiaceae</taxon>
        <taxon>Pseudonocardia</taxon>
    </lineage>
</organism>
<dbReference type="InterPro" id="IPR016161">
    <property type="entry name" value="Ald_DH/histidinol_DH"/>
</dbReference>
<dbReference type="InterPro" id="IPR016163">
    <property type="entry name" value="Ald_DH_C"/>
</dbReference>
<evidence type="ECO:0000256" key="3">
    <source>
        <dbReference type="PROSITE-ProRule" id="PRU10007"/>
    </source>
</evidence>
<dbReference type="InterPro" id="IPR029510">
    <property type="entry name" value="Ald_DH_CS_GLU"/>
</dbReference>
<dbReference type="Proteomes" id="UP001500449">
    <property type="component" value="Unassembled WGS sequence"/>
</dbReference>
<dbReference type="Gene3D" id="3.40.605.10">
    <property type="entry name" value="Aldehyde Dehydrogenase, Chain A, domain 1"/>
    <property type="match status" value="1"/>
</dbReference>
<dbReference type="InterPro" id="IPR016162">
    <property type="entry name" value="Ald_DH_N"/>
</dbReference>
<evidence type="ECO:0000313" key="6">
    <source>
        <dbReference type="EMBL" id="GAA1851796.1"/>
    </source>
</evidence>
<dbReference type="PANTHER" id="PTHR42804">
    <property type="entry name" value="ALDEHYDE DEHYDROGENASE"/>
    <property type="match status" value="1"/>
</dbReference>
<evidence type="ECO:0000256" key="4">
    <source>
        <dbReference type="RuleBase" id="RU003345"/>
    </source>
</evidence>
<sequence>MTTTTSVPTYPPLRSFDRLFIGGAWVPPATTRVIGSIAAGTGLELARVPEATEADVDAAVSAAREAFDRGPWPRTTAAERISALRRVREAIAERLDDMCVAFSAEIGAPLGVSRAFHESALNLWDDNIRLLETFAFEEERLVGDATVRLVREPVGVVGIILPWNGPVTTASLKMAPALAAGCPVIVKPAPEGPVSMMLLAEALEAADLPPGVVSVLPAGREVGEHLVRHAGVDKISFTGSTAAGKRVMALCADRVARVTLELGGKSAGIVLDDLALDDFLSTLVQAGIGHTGQVCAALTRLVVPRRRQAEIADAVVGMLDGLTVGDPFAEGTDLGPLAAERQRDRVEGYVRIGQAEGARLACGGRRPAHLDRGWYYEPTLFTDVTGAMRIAREEVFGPVLCIQPFDTVEEAISIANDSDYGLSGAVFASDTVLAERVARSVRTGQITVNGWGLCLTQPAGGFKQSGLGREGGPEGIGEHLETKIISGL</sequence>
<proteinExistence type="inferred from homology"/>
<dbReference type="Pfam" id="PF00171">
    <property type="entry name" value="Aldedh"/>
    <property type="match status" value="1"/>
</dbReference>
<comment type="caution">
    <text evidence="6">The sequence shown here is derived from an EMBL/GenBank/DDBJ whole genome shotgun (WGS) entry which is preliminary data.</text>
</comment>
<dbReference type="SUPFAM" id="SSF53720">
    <property type="entry name" value="ALDH-like"/>
    <property type="match status" value="1"/>
</dbReference>
<evidence type="ECO:0000259" key="5">
    <source>
        <dbReference type="Pfam" id="PF00171"/>
    </source>
</evidence>
<dbReference type="EMBL" id="BAAAQK010000009">
    <property type="protein sequence ID" value="GAA1851796.1"/>
    <property type="molecule type" value="Genomic_DNA"/>
</dbReference>
<dbReference type="Gene3D" id="3.40.309.10">
    <property type="entry name" value="Aldehyde Dehydrogenase, Chain A, domain 2"/>
    <property type="match status" value="1"/>
</dbReference>